<protein>
    <recommendedName>
        <fullName evidence="3">Restriction endonuclease</fullName>
    </recommendedName>
</protein>
<evidence type="ECO:0000313" key="2">
    <source>
        <dbReference type="Proteomes" id="UP000262477"/>
    </source>
</evidence>
<comment type="caution">
    <text evidence="1">The sequence shown here is derived from an EMBL/GenBank/DDBJ whole genome shotgun (WGS) entry which is preliminary data.</text>
</comment>
<proteinExistence type="predicted"/>
<gene>
    <name evidence="1" type="ORF">DY245_24260</name>
</gene>
<accession>A0A371PZJ6</accession>
<keyword evidence="2" id="KW-1185">Reference proteome</keyword>
<evidence type="ECO:0000313" key="1">
    <source>
        <dbReference type="EMBL" id="REK87896.1"/>
    </source>
</evidence>
<dbReference type="OrthoDB" id="9181378at2"/>
<reference evidence="1 2" key="1">
    <citation type="submission" date="2018-08" db="EMBL/GenBank/DDBJ databases">
        <title>Streptomyces NEAU-D10 sp. nov., a novel Actinomycete isolated from soil.</title>
        <authorList>
            <person name="Jin L."/>
        </authorList>
    </citation>
    <scope>NUCLEOTIDE SEQUENCE [LARGE SCALE GENOMIC DNA]</scope>
    <source>
        <strain evidence="1 2">NEAU-D10</strain>
    </source>
</reference>
<sequence length="329" mass="36000">MPLIELALPAPDGQKLLSDRHAETVTAISDALRTSLDNLSRLQGRQTQYAFEAVVVALGSVRLIKTEDSGLFSFDDAGGELQPPDFRIVLSDGAQPLVEVKNVAPTGTGLEAKVRAKDMASAQAYAQATGGRLLYALFWSRMGIWTLVDPSAFNHVGSQQRLSFVAAFKANEMHLLGDRMLASEPPLTFSLITDRDKEQVVEGLGDGEETRELTIGGVEFLSAGRVITDPDEQKLAWFLIMHGDWPQTEESQFDAQGRLVSLDYVSAPEPPDEDAARQIAEQAFAILCTLSKLYTLRLLEATTTKQGDIRALREEPEPALLAQLVPDDY</sequence>
<dbReference type="AlphaFoldDB" id="A0A371PZJ6"/>
<dbReference type="EMBL" id="QUAC01000195">
    <property type="protein sequence ID" value="REK87896.1"/>
    <property type="molecule type" value="Genomic_DNA"/>
</dbReference>
<dbReference type="Proteomes" id="UP000262477">
    <property type="component" value="Unassembled WGS sequence"/>
</dbReference>
<organism evidence="1 2">
    <name type="scientific">Streptomyces inhibens</name>
    <dbReference type="NCBI Taxonomy" id="2293571"/>
    <lineage>
        <taxon>Bacteria</taxon>
        <taxon>Bacillati</taxon>
        <taxon>Actinomycetota</taxon>
        <taxon>Actinomycetes</taxon>
        <taxon>Kitasatosporales</taxon>
        <taxon>Streptomycetaceae</taxon>
        <taxon>Streptomyces</taxon>
    </lineage>
</organism>
<evidence type="ECO:0008006" key="3">
    <source>
        <dbReference type="Google" id="ProtNLM"/>
    </source>
</evidence>
<name>A0A371PZJ6_STRIH</name>
<dbReference type="RefSeq" id="WP_128509340.1">
    <property type="nucleotide sequence ID" value="NZ_QUAC01000195.1"/>
</dbReference>